<keyword evidence="2" id="KW-1185">Reference proteome</keyword>
<evidence type="ECO:0000313" key="1">
    <source>
        <dbReference type="EMBL" id="ETW78875.1"/>
    </source>
</evidence>
<gene>
    <name evidence="1" type="ORF">HETIRDRAFT_420100</name>
</gene>
<dbReference type="RefSeq" id="XP_009549166.1">
    <property type="nucleotide sequence ID" value="XM_009550871.1"/>
</dbReference>
<dbReference type="InParanoid" id="W4K0M4"/>
<sequence length="209" mass="23035">MVYIEPIDCQLYTTSDGTSSQTSQLNDREEQVRACIVKRICQTVGACTRYVLRSSSNEKLLMMFHDAPICASLWVCLRVVPMPMVLNDAISDMLEYSGWLACKFDAAASAMAASNGASTSAFNQSFTTASDGSSSPALLPSLATCSSWHLLAFVPRLMAVPRMTLQSSPLLFPVLHAQVAHLPEQVLWISFMTHRLEDLISLRKDRLTP</sequence>
<dbReference type="AlphaFoldDB" id="W4K0M4"/>
<dbReference type="HOGENOM" id="CLU_1315544_0_0_1"/>
<protein>
    <submittedName>
        <fullName evidence="1">Uncharacterized protein</fullName>
    </submittedName>
</protein>
<reference evidence="1 2" key="1">
    <citation type="journal article" date="2012" name="New Phytol.">
        <title>Insight into trade-off between wood decay and parasitism from the genome of a fungal forest pathogen.</title>
        <authorList>
            <person name="Olson A."/>
            <person name="Aerts A."/>
            <person name="Asiegbu F."/>
            <person name="Belbahri L."/>
            <person name="Bouzid O."/>
            <person name="Broberg A."/>
            <person name="Canback B."/>
            <person name="Coutinho P.M."/>
            <person name="Cullen D."/>
            <person name="Dalman K."/>
            <person name="Deflorio G."/>
            <person name="van Diepen L.T."/>
            <person name="Dunand C."/>
            <person name="Duplessis S."/>
            <person name="Durling M."/>
            <person name="Gonthier P."/>
            <person name="Grimwood J."/>
            <person name="Fossdal C.G."/>
            <person name="Hansson D."/>
            <person name="Henrissat B."/>
            <person name="Hietala A."/>
            <person name="Himmelstrand K."/>
            <person name="Hoffmeister D."/>
            <person name="Hogberg N."/>
            <person name="James T.Y."/>
            <person name="Karlsson M."/>
            <person name="Kohler A."/>
            <person name="Kues U."/>
            <person name="Lee Y.H."/>
            <person name="Lin Y.C."/>
            <person name="Lind M."/>
            <person name="Lindquist E."/>
            <person name="Lombard V."/>
            <person name="Lucas S."/>
            <person name="Lunden K."/>
            <person name="Morin E."/>
            <person name="Murat C."/>
            <person name="Park J."/>
            <person name="Raffaello T."/>
            <person name="Rouze P."/>
            <person name="Salamov A."/>
            <person name="Schmutz J."/>
            <person name="Solheim H."/>
            <person name="Stahlberg J."/>
            <person name="Velez H."/>
            <person name="de Vries R.P."/>
            <person name="Wiebenga A."/>
            <person name="Woodward S."/>
            <person name="Yakovlev I."/>
            <person name="Garbelotto M."/>
            <person name="Martin F."/>
            <person name="Grigoriev I.V."/>
            <person name="Stenlid J."/>
        </authorList>
    </citation>
    <scope>NUCLEOTIDE SEQUENCE [LARGE SCALE GENOMIC DNA]</scope>
    <source>
        <strain evidence="1 2">TC 32-1</strain>
    </source>
</reference>
<organism evidence="1 2">
    <name type="scientific">Heterobasidion irregulare (strain TC 32-1)</name>
    <dbReference type="NCBI Taxonomy" id="747525"/>
    <lineage>
        <taxon>Eukaryota</taxon>
        <taxon>Fungi</taxon>
        <taxon>Dikarya</taxon>
        <taxon>Basidiomycota</taxon>
        <taxon>Agaricomycotina</taxon>
        <taxon>Agaricomycetes</taxon>
        <taxon>Russulales</taxon>
        <taxon>Bondarzewiaceae</taxon>
        <taxon>Heterobasidion</taxon>
        <taxon>Heterobasidion annosum species complex</taxon>
    </lineage>
</organism>
<evidence type="ECO:0000313" key="2">
    <source>
        <dbReference type="Proteomes" id="UP000030671"/>
    </source>
</evidence>
<accession>W4K0M4</accession>
<proteinExistence type="predicted"/>
<dbReference type="GeneID" id="20673624"/>
<dbReference type="KEGG" id="hir:HETIRDRAFT_420100"/>
<name>W4K0M4_HETIT</name>
<dbReference type="Proteomes" id="UP000030671">
    <property type="component" value="Unassembled WGS sequence"/>
</dbReference>
<dbReference type="EMBL" id="KI925461">
    <property type="protein sequence ID" value="ETW78875.1"/>
    <property type="molecule type" value="Genomic_DNA"/>
</dbReference>